<dbReference type="EMBL" id="MU151167">
    <property type="protein sequence ID" value="KAF9448255.1"/>
    <property type="molecule type" value="Genomic_DNA"/>
</dbReference>
<keyword evidence="7" id="KW-1185">Reference proteome</keyword>
<dbReference type="InterPro" id="IPR002893">
    <property type="entry name" value="Znf_MYND"/>
</dbReference>
<keyword evidence="1" id="KW-0479">Metal-binding</keyword>
<evidence type="ECO:0000256" key="2">
    <source>
        <dbReference type="ARBA" id="ARBA00022771"/>
    </source>
</evidence>
<feature type="domain" description="MYND-type" evidence="5">
    <location>
        <begin position="237"/>
        <end position="273"/>
    </location>
</feature>
<dbReference type="GO" id="GO:0008270">
    <property type="term" value="F:zinc ion binding"/>
    <property type="evidence" value="ECO:0007669"/>
    <property type="project" value="UniProtKB-KW"/>
</dbReference>
<proteinExistence type="predicted"/>
<evidence type="ECO:0000256" key="3">
    <source>
        <dbReference type="ARBA" id="ARBA00022833"/>
    </source>
</evidence>
<reference evidence="6" key="1">
    <citation type="submission" date="2020-11" db="EMBL/GenBank/DDBJ databases">
        <authorList>
            <consortium name="DOE Joint Genome Institute"/>
            <person name="Ahrendt S."/>
            <person name="Riley R."/>
            <person name="Andreopoulos W."/>
            <person name="Labutti K."/>
            <person name="Pangilinan J."/>
            <person name="Ruiz-Duenas F.J."/>
            <person name="Barrasa J.M."/>
            <person name="Sanchez-Garcia M."/>
            <person name="Camarero S."/>
            <person name="Miyauchi S."/>
            <person name="Serrano A."/>
            <person name="Linde D."/>
            <person name="Babiker R."/>
            <person name="Drula E."/>
            <person name="Ayuso-Fernandez I."/>
            <person name="Pacheco R."/>
            <person name="Padilla G."/>
            <person name="Ferreira P."/>
            <person name="Barriuso J."/>
            <person name="Kellner H."/>
            <person name="Castanera R."/>
            <person name="Alfaro M."/>
            <person name="Ramirez L."/>
            <person name="Pisabarro A.G."/>
            <person name="Kuo A."/>
            <person name="Tritt A."/>
            <person name="Lipzen A."/>
            <person name="He G."/>
            <person name="Yan M."/>
            <person name="Ng V."/>
            <person name="Cullen D."/>
            <person name="Martin F."/>
            <person name="Rosso M.-N."/>
            <person name="Henrissat B."/>
            <person name="Hibbett D."/>
            <person name="Martinez A.T."/>
            <person name="Grigoriev I.V."/>
        </authorList>
    </citation>
    <scope>NUCLEOTIDE SEQUENCE</scope>
    <source>
        <strain evidence="6">MF-IS2</strain>
    </source>
</reference>
<dbReference type="SUPFAM" id="SSF144232">
    <property type="entry name" value="HIT/MYND zinc finger-like"/>
    <property type="match status" value="1"/>
</dbReference>
<protein>
    <recommendedName>
        <fullName evidence="5">MYND-type domain-containing protein</fullName>
    </recommendedName>
</protein>
<keyword evidence="2 4" id="KW-0863">Zinc-finger</keyword>
<name>A0A9P6C407_9AGAR</name>
<comment type="caution">
    <text evidence="6">The sequence shown here is derived from an EMBL/GenBank/DDBJ whole genome shotgun (WGS) entry which is preliminary data.</text>
</comment>
<accession>A0A9P6C407</accession>
<dbReference type="AlphaFoldDB" id="A0A9P6C407"/>
<organism evidence="6 7">
    <name type="scientific">Macrolepiota fuliginosa MF-IS2</name>
    <dbReference type="NCBI Taxonomy" id="1400762"/>
    <lineage>
        <taxon>Eukaryota</taxon>
        <taxon>Fungi</taxon>
        <taxon>Dikarya</taxon>
        <taxon>Basidiomycota</taxon>
        <taxon>Agaricomycotina</taxon>
        <taxon>Agaricomycetes</taxon>
        <taxon>Agaricomycetidae</taxon>
        <taxon>Agaricales</taxon>
        <taxon>Agaricineae</taxon>
        <taxon>Agaricaceae</taxon>
        <taxon>Macrolepiota</taxon>
    </lineage>
</organism>
<evidence type="ECO:0000259" key="5">
    <source>
        <dbReference type="PROSITE" id="PS50865"/>
    </source>
</evidence>
<dbReference type="PROSITE" id="PS50865">
    <property type="entry name" value="ZF_MYND_2"/>
    <property type="match status" value="1"/>
</dbReference>
<gene>
    <name evidence="6" type="ORF">P691DRAFT_729965</name>
</gene>
<sequence length="409" mass="46747">MDAFKLTRVDLLNVLNELNITIPRQTKLKTDRLRHRLERTLDAAQRYSNILGSDDANINPSAYPVWDAHQDVTKGLYRQIWGGLVPEIERSGGAFSKMCNLIVGLGQFWANNIHEVIVTDDRTSAIVIQILAVHAIKANRPLLVVGYAAVTSSKKMSLKRALKLFFSTDKIPTLATIRATGVELALFLHLLAQNGKHLSEEFTPCPQLSSQYSASALLPITWLNMRDISRLNKTSGCVECGNPTQRECNRCQSVQYCGAVCQRNHWEDHQHICRAISSGVWYTVGLEPHPGAEVEGLDATIINRYDDLEEEVTREGAQDRYRIPPNVYGDRYHLVKFQVPLVGSKTHMYIYDKRKSFQMFLREEHNQVAFAAAIKAMGDWPKMYRWAQRVGDWEWLICFDREPQYSPRW</sequence>
<dbReference type="Pfam" id="PF01753">
    <property type="entry name" value="zf-MYND"/>
    <property type="match status" value="1"/>
</dbReference>
<dbReference type="OrthoDB" id="341421at2759"/>
<dbReference type="Gene3D" id="6.10.140.2220">
    <property type="match status" value="1"/>
</dbReference>
<keyword evidence="3" id="KW-0862">Zinc</keyword>
<evidence type="ECO:0000256" key="1">
    <source>
        <dbReference type="ARBA" id="ARBA00022723"/>
    </source>
</evidence>
<dbReference type="PROSITE" id="PS01360">
    <property type="entry name" value="ZF_MYND_1"/>
    <property type="match status" value="1"/>
</dbReference>
<evidence type="ECO:0000256" key="4">
    <source>
        <dbReference type="PROSITE-ProRule" id="PRU00134"/>
    </source>
</evidence>
<evidence type="ECO:0000313" key="6">
    <source>
        <dbReference type="EMBL" id="KAF9448255.1"/>
    </source>
</evidence>
<evidence type="ECO:0000313" key="7">
    <source>
        <dbReference type="Proteomes" id="UP000807342"/>
    </source>
</evidence>
<dbReference type="Proteomes" id="UP000807342">
    <property type="component" value="Unassembled WGS sequence"/>
</dbReference>